<dbReference type="PANTHER" id="PTHR46599">
    <property type="entry name" value="PIGGYBAC TRANSPOSABLE ELEMENT-DERIVED PROTEIN 4"/>
    <property type="match status" value="1"/>
</dbReference>
<evidence type="ECO:0000313" key="3">
    <source>
        <dbReference type="Proteomes" id="UP000735302"/>
    </source>
</evidence>
<dbReference type="AlphaFoldDB" id="A0AAV4A837"/>
<evidence type="ECO:0000313" key="2">
    <source>
        <dbReference type="EMBL" id="GFO02851.1"/>
    </source>
</evidence>
<protein>
    <submittedName>
        <fullName evidence="2">PiggyBac transposable element-derived protein 4-like</fullName>
    </submittedName>
</protein>
<dbReference type="Pfam" id="PF13843">
    <property type="entry name" value="DDE_Tnp_1_7"/>
    <property type="match status" value="1"/>
</dbReference>
<name>A0AAV4A837_9GAST</name>
<dbReference type="EMBL" id="BLXT01003657">
    <property type="protein sequence ID" value="GFO02851.1"/>
    <property type="molecule type" value="Genomic_DNA"/>
</dbReference>
<evidence type="ECO:0000259" key="1">
    <source>
        <dbReference type="Pfam" id="PF13843"/>
    </source>
</evidence>
<feature type="domain" description="PiggyBac transposable element-derived protein" evidence="1">
    <location>
        <begin position="1"/>
        <end position="86"/>
    </location>
</feature>
<keyword evidence="3" id="KW-1185">Reference proteome</keyword>
<dbReference type="InterPro" id="IPR029526">
    <property type="entry name" value="PGBD"/>
</dbReference>
<accession>A0AAV4A837</accession>
<reference evidence="2 3" key="1">
    <citation type="journal article" date="2021" name="Elife">
        <title>Chloroplast acquisition without the gene transfer in kleptoplastic sea slugs, Plakobranchus ocellatus.</title>
        <authorList>
            <person name="Maeda T."/>
            <person name="Takahashi S."/>
            <person name="Yoshida T."/>
            <person name="Shimamura S."/>
            <person name="Takaki Y."/>
            <person name="Nagai Y."/>
            <person name="Toyoda A."/>
            <person name="Suzuki Y."/>
            <person name="Arimoto A."/>
            <person name="Ishii H."/>
            <person name="Satoh N."/>
            <person name="Nishiyama T."/>
            <person name="Hasebe M."/>
            <person name="Maruyama T."/>
            <person name="Minagawa J."/>
            <person name="Obokata J."/>
            <person name="Shigenobu S."/>
        </authorList>
    </citation>
    <scope>NUCLEOTIDE SEQUENCE [LARGE SCALE GENOMIC DNA]</scope>
</reference>
<dbReference type="Proteomes" id="UP000735302">
    <property type="component" value="Unassembled WGS sequence"/>
</dbReference>
<gene>
    <name evidence="2" type="ORF">PoB_002935600</name>
</gene>
<proteinExistence type="predicted"/>
<sequence length="99" mass="11497">MVAWRGPLAFRVYNPDKPNKFGIKIFELCDSDTSYCSSLEIYTRKKPCFPHGQTFDVVIGLITPYLEEGRTLFVDNYYMSPDLFTISRSTRLWPVGLYV</sequence>
<organism evidence="2 3">
    <name type="scientific">Plakobranchus ocellatus</name>
    <dbReference type="NCBI Taxonomy" id="259542"/>
    <lineage>
        <taxon>Eukaryota</taxon>
        <taxon>Metazoa</taxon>
        <taxon>Spiralia</taxon>
        <taxon>Lophotrochozoa</taxon>
        <taxon>Mollusca</taxon>
        <taxon>Gastropoda</taxon>
        <taxon>Heterobranchia</taxon>
        <taxon>Euthyneura</taxon>
        <taxon>Panpulmonata</taxon>
        <taxon>Sacoglossa</taxon>
        <taxon>Placobranchoidea</taxon>
        <taxon>Plakobranchidae</taxon>
        <taxon>Plakobranchus</taxon>
    </lineage>
</organism>
<comment type="caution">
    <text evidence="2">The sequence shown here is derived from an EMBL/GenBank/DDBJ whole genome shotgun (WGS) entry which is preliminary data.</text>
</comment>
<dbReference type="PANTHER" id="PTHR46599:SF3">
    <property type="entry name" value="PIGGYBAC TRANSPOSABLE ELEMENT-DERIVED PROTEIN 4"/>
    <property type="match status" value="1"/>
</dbReference>